<name>A0A0F9SML3_9ZZZZ</name>
<comment type="caution">
    <text evidence="1">The sequence shown here is derived from an EMBL/GenBank/DDBJ whole genome shotgun (WGS) entry which is preliminary data.</text>
</comment>
<protein>
    <submittedName>
        <fullName evidence="1">Uncharacterized protein</fullName>
    </submittedName>
</protein>
<accession>A0A0F9SML3</accession>
<sequence>MTKRLVIIINYIVNFTLRAFQADHKTLYRHGMLTQQTPYKTYKI</sequence>
<proteinExistence type="predicted"/>
<evidence type="ECO:0000313" key="1">
    <source>
        <dbReference type="EMBL" id="KKN68279.1"/>
    </source>
</evidence>
<reference evidence="1" key="1">
    <citation type="journal article" date="2015" name="Nature">
        <title>Complex archaea that bridge the gap between prokaryotes and eukaryotes.</title>
        <authorList>
            <person name="Spang A."/>
            <person name="Saw J.H."/>
            <person name="Jorgensen S.L."/>
            <person name="Zaremba-Niedzwiedzka K."/>
            <person name="Martijn J."/>
            <person name="Lind A.E."/>
            <person name="van Eijk R."/>
            <person name="Schleper C."/>
            <person name="Guy L."/>
            <person name="Ettema T.J."/>
        </authorList>
    </citation>
    <scope>NUCLEOTIDE SEQUENCE</scope>
</reference>
<dbReference type="EMBL" id="LAZR01000453">
    <property type="protein sequence ID" value="KKN68279.1"/>
    <property type="molecule type" value="Genomic_DNA"/>
</dbReference>
<organism evidence="1">
    <name type="scientific">marine sediment metagenome</name>
    <dbReference type="NCBI Taxonomy" id="412755"/>
    <lineage>
        <taxon>unclassified sequences</taxon>
        <taxon>metagenomes</taxon>
        <taxon>ecological metagenomes</taxon>
    </lineage>
</organism>
<dbReference type="AlphaFoldDB" id="A0A0F9SML3"/>
<gene>
    <name evidence="1" type="ORF">LCGC14_0452920</name>
</gene>